<sequence length="366" mass="43463">MSGFLLTKYARFKKPVYFVVMICFLIFWIRDDGSSSPLLEHNRVKHMGKQLERSPASLLNRYSRSDVKELGGKTSGSTSWIRSLLSWRGWRKDPSIVIILAANEGGGVLKWKNEQEWAIEKISINNKVAYAKRHGYGLTIKDLTVAKRYSHEYREGWQKVDILKQAMREFSTAEWFWWLDMDTLIMEPEFSLEEHIFNRLNNLTDRTLESFNPLNIETDIPYIDYTEELNLLITQDCGGFNLGSFFIKNTDWSRLLLELWWEPVMYEQKHMVWEHREQDVLEALYTNEGWIRSRVGFLPLRSINAFPPGACSEFSNDKRYFYNGEERDFVVNMAGCNFGRDCWREMQLYTSKLEEKNSRWYNRLFF</sequence>
<organism evidence="5 6">
    <name type="scientific">Torulaspora globosa</name>
    <dbReference type="NCBI Taxonomy" id="48254"/>
    <lineage>
        <taxon>Eukaryota</taxon>
        <taxon>Fungi</taxon>
        <taxon>Dikarya</taxon>
        <taxon>Ascomycota</taxon>
        <taxon>Saccharomycotina</taxon>
        <taxon>Saccharomycetes</taxon>
        <taxon>Saccharomycetales</taxon>
        <taxon>Saccharomycetaceae</taxon>
        <taxon>Torulaspora</taxon>
    </lineage>
</organism>
<dbReference type="Gene3D" id="3.90.550.10">
    <property type="entry name" value="Spore Coat Polysaccharide Biosynthesis Protein SpsA, Chain A"/>
    <property type="match status" value="1"/>
</dbReference>
<gene>
    <name evidence="5" type="ORF">HG536_0H01690</name>
</gene>
<dbReference type="AlphaFoldDB" id="A0A7G3ZMQ8"/>
<dbReference type="InterPro" id="IPR029044">
    <property type="entry name" value="Nucleotide-diphossugar_trans"/>
</dbReference>
<keyword evidence="3" id="KW-0808">Transferase</keyword>
<keyword evidence="4" id="KW-0812">Transmembrane</keyword>
<proteinExistence type="inferred from homology"/>
<evidence type="ECO:0008006" key="7">
    <source>
        <dbReference type="Google" id="ProtNLM"/>
    </source>
</evidence>
<comment type="similarity">
    <text evidence="1">Belongs to the glycosyltransferase 34 family.</text>
</comment>
<evidence type="ECO:0000256" key="3">
    <source>
        <dbReference type="ARBA" id="ARBA00022679"/>
    </source>
</evidence>
<dbReference type="PANTHER" id="PTHR31306:SF5">
    <property type="entry name" value="ALPHA-1,6-MANNOSYLTRANSFERASE MNN10-RELATED"/>
    <property type="match status" value="1"/>
</dbReference>
<reference evidence="5 6" key="1">
    <citation type="submission" date="2020-06" db="EMBL/GenBank/DDBJ databases">
        <title>The yeast mating-type switching endonuclease HO is a domesticated member of an unorthodox homing genetic element family.</title>
        <authorList>
            <person name="Coughlan A.Y."/>
            <person name="Lombardi L."/>
            <person name="Braun-Galleani S."/>
            <person name="Martos A.R."/>
            <person name="Galeote V."/>
            <person name="Bigey F."/>
            <person name="Dequin S."/>
            <person name="Byrne K.P."/>
            <person name="Wolfe K.H."/>
        </authorList>
    </citation>
    <scope>NUCLEOTIDE SEQUENCE [LARGE SCALE GENOMIC DNA]</scope>
    <source>
        <strain evidence="5 6">CBS764</strain>
    </source>
</reference>
<dbReference type="InterPro" id="IPR008630">
    <property type="entry name" value="Glyco_trans_34"/>
</dbReference>
<evidence type="ECO:0000313" key="5">
    <source>
        <dbReference type="EMBL" id="QLL34794.1"/>
    </source>
</evidence>
<evidence type="ECO:0000256" key="4">
    <source>
        <dbReference type="SAM" id="Phobius"/>
    </source>
</evidence>
<feature type="transmembrane region" description="Helical" evidence="4">
    <location>
        <begin position="12"/>
        <end position="29"/>
    </location>
</feature>
<dbReference type="GO" id="GO:0000139">
    <property type="term" value="C:Golgi membrane"/>
    <property type="evidence" value="ECO:0007669"/>
    <property type="project" value="TreeGrafter"/>
</dbReference>
<protein>
    <recommendedName>
        <fullName evidence="7">Alpha-1,6-mannosyltransferase MNN10</fullName>
    </recommendedName>
</protein>
<dbReference type="GO" id="GO:0006487">
    <property type="term" value="P:protein N-linked glycosylation"/>
    <property type="evidence" value="ECO:0007669"/>
    <property type="project" value="TreeGrafter"/>
</dbReference>
<keyword evidence="6" id="KW-1185">Reference proteome</keyword>
<dbReference type="KEGG" id="tgb:HG536_0H01690"/>
<name>A0A7G3ZMQ8_9SACH</name>
<dbReference type="GO" id="GO:0016757">
    <property type="term" value="F:glycosyltransferase activity"/>
    <property type="evidence" value="ECO:0007669"/>
    <property type="project" value="UniProtKB-KW"/>
</dbReference>
<dbReference type="GeneID" id="59328060"/>
<dbReference type="Pfam" id="PF05637">
    <property type="entry name" value="Glyco_transf_34"/>
    <property type="match status" value="1"/>
</dbReference>
<keyword evidence="4" id="KW-1133">Transmembrane helix</keyword>
<evidence type="ECO:0000256" key="1">
    <source>
        <dbReference type="ARBA" id="ARBA00005664"/>
    </source>
</evidence>
<keyword evidence="2" id="KW-0328">Glycosyltransferase</keyword>
<evidence type="ECO:0000256" key="2">
    <source>
        <dbReference type="ARBA" id="ARBA00022676"/>
    </source>
</evidence>
<dbReference type="RefSeq" id="XP_037141468.1">
    <property type="nucleotide sequence ID" value="XM_037285572.1"/>
</dbReference>
<dbReference type="Proteomes" id="UP000515788">
    <property type="component" value="Chromosome 8"/>
</dbReference>
<dbReference type="OrthoDB" id="407658at2759"/>
<keyword evidence="4" id="KW-0472">Membrane</keyword>
<dbReference type="PANTHER" id="PTHR31306">
    <property type="entry name" value="ALPHA-1,6-MANNOSYLTRANSFERASE MNN11-RELATED"/>
    <property type="match status" value="1"/>
</dbReference>
<dbReference type="FunFam" id="3.90.550.10:FF:000117">
    <property type="entry name" value="Glycosyltransferase family 34 protein"/>
    <property type="match status" value="1"/>
</dbReference>
<accession>A0A7G3ZMQ8</accession>
<evidence type="ECO:0000313" key="6">
    <source>
        <dbReference type="Proteomes" id="UP000515788"/>
    </source>
</evidence>
<dbReference type="EMBL" id="CP059253">
    <property type="protein sequence ID" value="QLL34794.1"/>
    <property type="molecule type" value="Genomic_DNA"/>
</dbReference>